<name>A0A7V2WSQ0_9BACT</name>
<dbReference type="InterPro" id="IPR029063">
    <property type="entry name" value="SAM-dependent_MTases_sf"/>
</dbReference>
<protein>
    <submittedName>
        <fullName evidence="1">Methyltransferase</fullName>
    </submittedName>
</protein>
<accession>A0A7V2WSQ0</accession>
<dbReference type="Gene3D" id="3.40.50.150">
    <property type="entry name" value="Vaccinia Virus protein VP39"/>
    <property type="match status" value="1"/>
</dbReference>
<organism evidence="1">
    <name type="scientific">Dissulfuribacter thermophilus</name>
    <dbReference type="NCBI Taxonomy" id="1156395"/>
    <lineage>
        <taxon>Bacteria</taxon>
        <taxon>Pseudomonadati</taxon>
        <taxon>Thermodesulfobacteriota</taxon>
        <taxon>Dissulfuribacteria</taxon>
        <taxon>Dissulfuribacterales</taxon>
        <taxon>Dissulfuribacteraceae</taxon>
        <taxon>Dissulfuribacter</taxon>
    </lineage>
</organism>
<proteinExistence type="predicted"/>
<dbReference type="AlphaFoldDB" id="A0A7V2WSQ0"/>
<dbReference type="SUPFAM" id="SSF53335">
    <property type="entry name" value="S-adenosyl-L-methionine-dependent methyltransferases"/>
    <property type="match status" value="1"/>
</dbReference>
<reference evidence="1" key="1">
    <citation type="journal article" date="2020" name="mSystems">
        <title>Genome- and Community-Level Interaction Insights into Carbon Utilization and Element Cycling Functions of Hydrothermarchaeota in Hydrothermal Sediment.</title>
        <authorList>
            <person name="Zhou Z."/>
            <person name="Liu Y."/>
            <person name="Xu W."/>
            <person name="Pan J."/>
            <person name="Luo Z.H."/>
            <person name="Li M."/>
        </authorList>
    </citation>
    <scope>NUCLEOTIDE SEQUENCE [LARGE SCALE GENOMIC DNA]</scope>
    <source>
        <strain evidence="1">HyVt-503</strain>
    </source>
</reference>
<dbReference type="GO" id="GO:0008168">
    <property type="term" value="F:methyltransferase activity"/>
    <property type="evidence" value="ECO:0007669"/>
    <property type="project" value="UniProtKB-KW"/>
</dbReference>
<dbReference type="InterPro" id="IPR019410">
    <property type="entry name" value="Methyltransf_16"/>
</dbReference>
<dbReference type="EMBL" id="DRND01000100">
    <property type="protein sequence ID" value="HFC46480.1"/>
    <property type="molecule type" value="Genomic_DNA"/>
</dbReference>
<feature type="non-terminal residue" evidence="1">
    <location>
        <position position="1"/>
    </location>
</feature>
<dbReference type="Pfam" id="PF10294">
    <property type="entry name" value="Methyltransf_16"/>
    <property type="match status" value="1"/>
</dbReference>
<evidence type="ECO:0000313" key="1">
    <source>
        <dbReference type="EMBL" id="HFC46480.1"/>
    </source>
</evidence>
<dbReference type="GO" id="GO:0032259">
    <property type="term" value="P:methylation"/>
    <property type="evidence" value="ECO:0007669"/>
    <property type="project" value="UniProtKB-KW"/>
</dbReference>
<comment type="caution">
    <text evidence="1">The sequence shown here is derived from an EMBL/GenBank/DDBJ whole genome shotgun (WGS) entry which is preliminary data.</text>
</comment>
<gene>
    <name evidence="1" type="ORF">ENJ63_01210</name>
</gene>
<keyword evidence="1" id="KW-0489">Methyltransferase</keyword>
<sequence length="117" mass="13576">EDEVLDFPRVSAQVNGCNTCLFETLDWLKPRDLGKFDIIIGSEILFHKKFFDPLLEIFRRFLKEDGVIYMAHDSRRQSLGAFLPMCEKDYSIGVKKIDMRGGDESFSIILTRLALRK</sequence>
<keyword evidence="1" id="KW-0808">Transferase</keyword>
<dbReference type="Proteomes" id="UP000885797">
    <property type="component" value="Unassembled WGS sequence"/>
</dbReference>